<gene>
    <name evidence="10" type="ORF">Vbra_7410</name>
</gene>
<dbReference type="Proteomes" id="UP000041254">
    <property type="component" value="Unassembled WGS sequence"/>
</dbReference>
<feature type="transmembrane region" description="Helical" evidence="8">
    <location>
        <begin position="996"/>
        <end position="1016"/>
    </location>
</feature>
<feature type="transmembrane region" description="Helical" evidence="8">
    <location>
        <begin position="957"/>
        <end position="990"/>
    </location>
</feature>
<protein>
    <recommendedName>
        <fullName evidence="9">SSD domain-containing protein</fullName>
    </recommendedName>
</protein>
<evidence type="ECO:0000256" key="6">
    <source>
        <dbReference type="ARBA" id="ARBA00023180"/>
    </source>
</evidence>
<dbReference type="InterPro" id="IPR000731">
    <property type="entry name" value="SSD"/>
</dbReference>
<feature type="transmembrane region" description="Helical" evidence="8">
    <location>
        <begin position="862"/>
        <end position="884"/>
    </location>
</feature>
<evidence type="ECO:0000256" key="1">
    <source>
        <dbReference type="ARBA" id="ARBA00004141"/>
    </source>
</evidence>
<name>A0A0G4EH50_VITBC</name>
<comment type="subcellular location">
    <subcellularLocation>
        <location evidence="1">Membrane</location>
        <topology evidence="1">Multi-pass membrane protein</topology>
    </subcellularLocation>
</comment>
<evidence type="ECO:0000259" key="9">
    <source>
        <dbReference type="PROSITE" id="PS50156"/>
    </source>
</evidence>
<feature type="region of interest" description="Disordered" evidence="7">
    <location>
        <begin position="585"/>
        <end position="609"/>
    </location>
</feature>
<reference evidence="10 11" key="1">
    <citation type="submission" date="2014-11" db="EMBL/GenBank/DDBJ databases">
        <authorList>
            <person name="Zhu J."/>
            <person name="Qi W."/>
            <person name="Song R."/>
        </authorList>
    </citation>
    <scope>NUCLEOTIDE SEQUENCE [LARGE SCALE GENOMIC DNA]</scope>
</reference>
<dbReference type="InterPro" id="IPR051697">
    <property type="entry name" value="Patched_domain-protein"/>
</dbReference>
<dbReference type="PANTHER" id="PTHR10796">
    <property type="entry name" value="PATCHED-RELATED"/>
    <property type="match status" value="1"/>
</dbReference>
<dbReference type="Gene3D" id="1.20.1640.10">
    <property type="entry name" value="Multidrug efflux transporter AcrB transmembrane domain"/>
    <property type="match status" value="2"/>
</dbReference>
<feature type="transmembrane region" description="Helical" evidence="8">
    <location>
        <begin position="449"/>
        <end position="477"/>
    </location>
</feature>
<proteinExistence type="inferred from homology"/>
<feature type="region of interest" description="Disordered" evidence="7">
    <location>
        <begin position="1023"/>
        <end position="1056"/>
    </location>
</feature>
<dbReference type="PANTHER" id="PTHR10796:SF92">
    <property type="entry name" value="PATCHED-RELATED, ISOFORM A"/>
    <property type="match status" value="1"/>
</dbReference>
<organism evidence="10 11">
    <name type="scientific">Vitrella brassicaformis (strain CCMP3155)</name>
    <dbReference type="NCBI Taxonomy" id="1169540"/>
    <lineage>
        <taxon>Eukaryota</taxon>
        <taxon>Sar</taxon>
        <taxon>Alveolata</taxon>
        <taxon>Colpodellida</taxon>
        <taxon>Vitrellaceae</taxon>
        <taxon>Vitrella</taxon>
    </lineage>
</organism>
<dbReference type="VEuPathDB" id="CryptoDB:Vbra_7410"/>
<dbReference type="SUPFAM" id="SSF82866">
    <property type="entry name" value="Multidrug efflux transporter AcrB transmembrane domain"/>
    <property type="match status" value="2"/>
</dbReference>
<feature type="compositionally biased region" description="Low complexity" evidence="7">
    <location>
        <begin position="592"/>
        <end position="605"/>
    </location>
</feature>
<sequence>MAGDAKKGLWCRLGEVREVFHSVKERLVDGISEGFYRYTLFVYDYPCWFIWVPVLVALFMGVGILNRTEEYGPMKLYALSDSQAMKDQARLTELFGNMPRVTYLLVEGIDGQNLLQPHILRALNRLDRQVANLTVTVDGVTYGYEDPRYESVCVKDGTKRCEHESVVQLYPPKEWKTDYGDGNYEVDFNKSLDYPYHYSVRLDSNWSRENSSNIRWPVPLLVANVTLEPEGCNLATVKTGIGGGGCKVKAAEALLFRWLLRLNGSDDFWDPVLLAWEQAWLDLMWEQMPVFDEIGVRLVRNARRSIDDELEESTRLGLLDFARYVIGGIIIFSYCAIVNFSTTPHRSKSLPALFGCFAVLWGVMFSAGLYYSLGFVHVPPIEATPFLCIGIGVDDTFVILNSYALAVKVTDPRERVAVAIKDCGISITITTLTNLIAFGVGASSDYFSIRLFCIITFLALLMSYFYALTFFLASVCLDAKREAAGKGPYLETWCNTCRKRRRSSTPTPTPALKLAQPPPPPAAEEHHDPEQPQPDSTTEPEQEQEHHSVSISAAHPSTPRRTSPPPAPPDTFELAALQLKVQELTIRQRKASTSTTSTTSTTSSSRQHGCSSGGFFGVHLGYDDGWDEARDGPMADVVEPVGTVGRKVRWAFRRLWGRWVTIPAVKVVTLLLFAGYIAVSVWGVTRMTTGLDLFWLTPEDSYYRVFWSRYFTSFTSYGEDVFVVFPNRQEWWKKDVREEYMAYEDRLRSSSYASDQVLSGMYEFYKYTKAAHDGDMDPQAFIDTLRNFLKLPMTKILASDFKFDEEGLCAYRLRFFKNPDVSSAKLMTRSREDCHIAAEGPGGLECFPYGEYFPYYEQDVSIVQSTSLNMGYALIAVLLVSMFLMRDWQCWVLVMVMLVTIDVGLFGFLDFWDLKLNGLSMVCLIIGVGFSVDYTTHMCHTFSHCVGPTRNHRVAETLILMGNPLLQGVFSTFLSLLVILTMRSFIFVIFFRMMTLVLWIGFGHGIILLPVVLSLIGPKNDPHTHTHTHTAPEPTKTISMCASDNNSREGDSGTKGGQLILGQLIVGQ</sequence>
<dbReference type="PROSITE" id="PS50156">
    <property type="entry name" value="SSD"/>
    <property type="match status" value="1"/>
</dbReference>
<keyword evidence="4 8" id="KW-1133">Transmembrane helix</keyword>
<feature type="transmembrane region" description="Helical" evidence="8">
    <location>
        <begin position="656"/>
        <end position="679"/>
    </location>
</feature>
<evidence type="ECO:0000256" key="2">
    <source>
        <dbReference type="ARBA" id="ARBA00005585"/>
    </source>
</evidence>
<dbReference type="OrthoDB" id="6510177at2759"/>
<dbReference type="InParanoid" id="A0A0G4EH50"/>
<keyword evidence="5 8" id="KW-0472">Membrane</keyword>
<feature type="transmembrane region" description="Helical" evidence="8">
    <location>
        <begin position="48"/>
        <end position="65"/>
    </location>
</feature>
<feature type="transmembrane region" description="Helical" evidence="8">
    <location>
        <begin position="423"/>
        <end position="443"/>
    </location>
</feature>
<evidence type="ECO:0000256" key="5">
    <source>
        <dbReference type="ARBA" id="ARBA00023136"/>
    </source>
</evidence>
<evidence type="ECO:0000256" key="3">
    <source>
        <dbReference type="ARBA" id="ARBA00022692"/>
    </source>
</evidence>
<feature type="transmembrane region" description="Helical" evidence="8">
    <location>
        <begin position="321"/>
        <end position="340"/>
    </location>
</feature>
<keyword evidence="3 8" id="KW-0812">Transmembrane</keyword>
<dbReference type="PhylomeDB" id="A0A0G4EH50"/>
<feature type="transmembrane region" description="Helical" evidence="8">
    <location>
        <begin position="352"/>
        <end position="373"/>
    </location>
</feature>
<accession>A0A0G4EH50</accession>
<comment type="similarity">
    <text evidence="2">Belongs to the patched family.</text>
</comment>
<feature type="region of interest" description="Disordered" evidence="7">
    <location>
        <begin position="500"/>
        <end position="571"/>
    </location>
</feature>
<evidence type="ECO:0000313" key="10">
    <source>
        <dbReference type="EMBL" id="CEL95564.1"/>
    </source>
</evidence>
<evidence type="ECO:0000256" key="7">
    <source>
        <dbReference type="SAM" id="MobiDB-lite"/>
    </source>
</evidence>
<feature type="compositionally biased region" description="Polar residues" evidence="7">
    <location>
        <begin position="1036"/>
        <end position="1045"/>
    </location>
</feature>
<keyword evidence="11" id="KW-1185">Reference proteome</keyword>
<dbReference type="EMBL" id="CDMY01000231">
    <property type="protein sequence ID" value="CEL95564.1"/>
    <property type="molecule type" value="Genomic_DNA"/>
</dbReference>
<dbReference type="InterPro" id="IPR003392">
    <property type="entry name" value="PTHD_SSD"/>
</dbReference>
<dbReference type="Pfam" id="PF02460">
    <property type="entry name" value="Patched"/>
    <property type="match status" value="1"/>
</dbReference>
<keyword evidence="6" id="KW-0325">Glycoprotein</keyword>
<feature type="transmembrane region" description="Helical" evidence="8">
    <location>
        <begin position="891"/>
        <end position="912"/>
    </location>
</feature>
<feature type="compositionally biased region" description="Low complexity" evidence="7">
    <location>
        <begin position="504"/>
        <end position="515"/>
    </location>
</feature>
<dbReference type="AlphaFoldDB" id="A0A0G4EH50"/>
<evidence type="ECO:0000256" key="8">
    <source>
        <dbReference type="SAM" id="Phobius"/>
    </source>
</evidence>
<dbReference type="GO" id="GO:0016020">
    <property type="term" value="C:membrane"/>
    <property type="evidence" value="ECO:0007669"/>
    <property type="project" value="UniProtKB-SubCell"/>
</dbReference>
<evidence type="ECO:0000256" key="4">
    <source>
        <dbReference type="ARBA" id="ARBA00022989"/>
    </source>
</evidence>
<feature type="domain" description="SSD" evidence="9">
    <location>
        <begin position="320"/>
        <end position="477"/>
    </location>
</feature>
<evidence type="ECO:0000313" key="11">
    <source>
        <dbReference type="Proteomes" id="UP000041254"/>
    </source>
</evidence>